<protein>
    <recommendedName>
        <fullName evidence="3">Triosephosphate isomerase</fullName>
        <ecNumber evidence="3">5.3.1.1</ecNumber>
    </recommendedName>
</protein>
<dbReference type="UniPathway" id="UPA00138"/>
<dbReference type="PANTHER" id="PTHR21139:SF42">
    <property type="entry name" value="TRIOSEPHOSPHATE ISOMERASE"/>
    <property type="match status" value="1"/>
</dbReference>
<keyword evidence="3" id="KW-0324">Glycolysis</keyword>
<reference evidence="4 5" key="1">
    <citation type="journal article" date="2016" name="Nat. Commun.">
        <title>Thousands of microbial genomes shed light on interconnected biogeochemical processes in an aquifer system.</title>
        <authorList>
            <person name="Anantharaman K."/>
            <person name="Brown C.T."/>
            <person name="Hug L.A."/>
            <person name="Sharon I."/>
            <person name="Castelle C.J."/>
            <person name="Probst A.J."/>
            <person name="Thomas B.C."/>
            <person name="Singh A."/>
            <person name="Wilkins M.J."/>
            <person name="Karaoz U."/>
            <person name="Brodie E.L."/>
            <person name="Williams K.H."/>
            <person name="Hubbard S.S."/>
            <person name="Banfield J.F."/>
        </authorList>
    </citation>
    <scope>NUCLEOTIDE SEQUENCE [LARGE SCALE GENOMIC DNA]</scope>
</reference>
<dbReference type="PROSITE" id="PS51440">
    <property type="entry name" value="TIM_2"/>
    <property type="match status" value="1"/>
</dbReference>
<evidence type="ECO:0000256" key="2">
    <source>
        <dbReference type="ARBA" id="ARBA00023235"/>
    </source>
</evidence>
<comment type="catalytic activity">
    <reaction evidence="3">
        <text>D-glyceraldehyde 3-phosphate = dihydroxyacetone phosphate</text>
        <dbReference type="Rhea" id="RHEA:18585"/>
        <dbReference type="ChEBI" id="CHEBI:57642"/>
        <dbReference type="ChEBI" id="CHEBI:59776"/>
        <dbReference type="EC" id="5.3.1.1"/>
    </reaction>
</comment>
<comment type="pathway">
    <text evidence="3">Carbohydrate degradation; glycolysis; D-glyceraldehyde 3-phosphate from glycerone phosphate: step 1/1.</text>
</comment>
<dbReference type="NCBIfam" id="TIGR00419">
    <property type="entry name" value="tim"/>
    <property type="match status" value="1"/>
</dbReference>
<dbReference type="Proteomes" id="UP000176233">
    <property type="component" value="Unassembled WGS sequence"/>
</dbReference>
<dbReference type="InterPro" id="IPR013785">
    <property type="entry name" value="Aldolase_TIM"/>
</dbReference>
<evidence type="ECO:0000256" key="1">
    <source>
        <dbReference type="ARBA" id="ARBA00007422"/>
    </source>
</evidence>
<accession>A0A1F5NR93</accession>
<dbReference type="UniPathway" id="UPA00109">
    <property type="reaction ID" value="UER00189"/>
</dbReference>
<dbReference type="EC" id="5.3.1.1" evidence="3"/>
<dbReference type="GO" id="GO:0006094">
    <property type="term" value="P:gluconeogenesis"/>
    <property type="evidence" value="ECO:0007669"/>
    <property type="project" value="UniProtKB-UniPathway"/>
</dbReference>
<proteinExistence type="inferred from homology"/>
<comment type="subcellular location">
    <subcellularLocation>
        <location evidence="3">Cytoplasm</location>
    </subcellularLocation>
</comment>
<keyword evidence="3" id="KW-0963">Cytoplasm</keyword>
<comment type="pathway">
    <text evidence="3">Carbohydrate biosynthesis; gluconeogenesis.</text>
</comment>
<organism evidence="4 5">
    <name type="scientific">Candidatus Doudnabacteria bacterium RIFCSPHIGHO2_01_FULL_45_18</name>
    <dbReference type="NCBI Taxonomy" id="1817823"/>
    <lineage>
        <taxon>Bacteria</taxon>
        <taxon>Candidatus Doudnaibacteriota</taxon>
    </lineage>
</organism>
<comment type="similarity">
    <text evidence="1 3">Belongs to the triosephosphate isomerase family.</text>
</comment>
<dbReference type="InterPro" id="IPR035990">
    <property type="entry name" value="TIM_sf"/>
</dbReference>
<dbReference type="EMBL" id="MFEJ01000020">
    <property type="protein sequence ID" value="OGE80143.1"/>
    <property type="molecule type" value="Genomic_DNA"/>
</dbReference>
<evidence type="ECO:0000256" key="3">
    <source>
        <dbReference type="RuleBase" id="RU363013"/>
    </source>
</evidence>
<dbReference type="AlphaFoldDB" id="A0A1F5NR93"/>
<dbReference type="Gene3D" id="3.20.20.70">
    <property type="entry name" value="Aldolase class I"/>
    <property type="match status" value="1"/>
</dbReference>
<dbReference type="SUPFAM" id="SSF51351">
    <property type="entry name" value="Triosephosphate isomerase (TIM)"/>
    <property type="match status" value="1"/>
</dbReference>
<dbReference type="GO" id="GO:0005829">
    <property type="term" value="C:cytosol"/>
    <property type="evidence" value="ECO:0007669"/>
    <property type="project" value="TreeGrafter"/>
</dbReference>
<evidence type="ECO:0000313" key="4">
    <source>
        <dbReference type="EMBL" id="OGE80143.1"/>
    </source>
</evidence>
<keyword evidence="3" id="KW-0312">Gluconeogenesis</keyword>
<dbReference type="GO" id="GO:0046166">
    <property type="term" value="P:glyceraldehyde-3-phosphate biosynthetic process"/>
    <property type="evidence" value="ECO:0007669"/>
    <property type="project" value="TreeGrafter"/>
</dbReference>
<keyword evidence="2 3" id="KW-0413">Isomerase</keyword>
<dbReference type="PANTHER" id="PTHR21139">
    <property type="entry name" value="TRIOSEPHOSPHATE ISOMERASE"/>
    <property type="match status" value="1"/>
</dbReference>
<dbReference type="InterPro" id="IPR000652">
    <property type="entry name" value="Triosephosphate_isomerase"/>
</dbReference>
<gene>
    <name evidence="4" type="ORF">A2660_01700</name>
</gene>
<name>A0A1F5NR93_9BACT</name>
<dbReference type="GO" id="GO:0004807">
    <property type="term" value="F:triose-phosphate isomerase activity"/>
    <property type="evidence" value="ECO:0007669"/>
    <property type="project" value="UniProtKB-UniRule"/>
</dbReference>
<sequence length="259" mass="28951">MKKLIIANWKMNPKTAEEARRLVASLEHRMSQVYERTEVVVCPPFIYLPAFLHHTQAIRLGAQNLSWADEGALTGEISATQLKQFNVGFVILGHSERRLYLGETDSIVNAKVVMALENKITPIVCLGGAENATRDDMKTLVTKQFNKVTKDLEGRELEKIIYVYEPVWAISTMSNSQAASGGHALELIEHIYELLEHRVGKGAARNIRVLYGGTVNKDNVSEYAKHSQIDGALVGAASLDPENFWAIVKEFNRESIHHV</sequence>
<comment type="subunit">
    <text evidence="3">Homodimer.</text>
</comment>
<comment type="caution">
    <text evidence="4">The sequence shown here is derived from an EMBL/GenBank/DDBJ whole genome shotgun (WGS) entry which is preliminary data.</text>
</comment>
<dbReference type="GO" id="GO:0019563">
    <property type="term" value="P:glycerol catabolic process"/>
    <property type="evidence" value="ECO:0007669"/>
    <property type="project" value="TreeGrafter"/>
</dbReference>
<dbReference type="CDD" id="cd00311">
    <property type="entry name" value="TIM"/>
    <property type="match status" value="1"/>
</dbReference>
<dbReference type="Pfam" id="PF00121">
    <property type="entry name" value="TIM"/>
    <property type="match status" value="1"/>
</dbReference>
<evidence type="ECO:0000313" key="5">
    <source>
        <dbReference type="Proteomes" id="UP000176233"/>
    </source>
</evidence>
<dbReference type="GO" id="GO:0006096">
    <property type="term" value="P:glycolytic process"/>
    <property type="evidence" value="ECO:0007669"/>
    <property type="project" value="UniProtKB-UniRule"/>
</dbReference>